<evidence type="ECO:0000256" key="1">
    <source>
        <dbReference type="ARBA" id="ARBA00023125"/>
    </source>
</evidence>
<dbReference type="CDD" id="cd00093">
    <property type="entry name" value="HTH_XRE"/>
    <property type="match status" value="1"/>
</dbReference>
<keyword evidence="5" id="KW-1185">Reference proteome</keyword>
<dbReference type="PANTHER" id="PTHR46558">
    <property type="entry name" value="TRACRIPTIONAL REGULATORY PROTEIN-RELATED-RELATED"/>
    <property type="match status" value="1"/>
</dbReference>
<keyword evidence="2" id="KW-0812">Transmembrane</keyword>
<protein>
    <recommendedName>
        <fullName evidence="3">HTH cro/C1-type domain-containing protein</fullName>
    </recommendedName>
</protein>
<feature type="transmembrane region" description="Helical" evidence="2">
    <location>
        <begin position="87"/>
        <end position="107"/>
    </location>
</feature>
<dbReference type="Pfam" id="PF01381">
    <property type="entry name" value="HTH_3"/>
    <property type="match status" value="1"/>
</dbReference>
<dbReference type="InterPro" id="IPR001387">
    <property type="entry name" value="Cro/C1-type_HTH"/>
</dbReference>
<keyword evidence="1" id="KW-0238">DNA-binding</keyword>
<gene>
    <name evidence="4" type="ORF">A6E74_04380</name>
</gene>
<evidence type="ECO:0000313" key="4">
    <source>
        <dbReference type="EMBL" id="OAQ55960.1"/>
    </source>
</evidence>
<keyword evidence="2" id="KW-0472">Membrane</keyword>
<evidence type="ECO:0000256" key="2">
    <source>
        <dbReference type="SAM" id="Phobius"/>
    </source>
</evidence>
<proteinExistence type="predicted"/>
<comment type="caution">
    <text evidence="4">The sequence shown here is derived from an EMBL/GenBank/DDBJ whole genome shotgun (WGS) entry which is preliminary data.</text>
</comment>
<dbReference type="RefSeq" id="WP_067482561.1">
    <property type="nucleotide sequence ID" value="NZ_LWMN01000011.1"/>
</dbReference>
<accession>A0A179EST1</accession>
<dbReference type="SUPFAM" id="SSF47413">
    <property type="entry name" value="lambda repressor-like DNA-binding domains"/>
    <property type="match status" value="1"/>
</dbReference>
<reference evidence="4 5" key="1">
    <citation type="submission" date="2016-04" db="EMBL/GenBank/DDBJ databases">
        <title>Draft genome of an Enterococcus thailandicus strain isolated from bovine feces.</title>
        <authorList>
            <person name="Beukers A.G."/>
            <person name="Zaheer R."/>
            <person name="Goji N."/>
            <person name="Cook S.R."/>
            <person name="Amoako K."/>
            <person name="Chaves A.V."/>
            <person name="Ward M.P."/>
            <person name="Mcallister T.A."/>
        </authorList>
    </citation>
    <scope>NUCLEOTIDE SEQUENCE [LARGE SCALE GENOMIC DNA]</scope>
    <source>
        <strain evidence="4 5">F0711D 46</strain>
    </source>
</reference>
<dbReference type="Proteomes" id="UP000078516">
    <property type="component" value="Unassembled WGS sequence"/>
</dbReference>
<dbReference type="AlphaFoldDB" id="A0A179EST1"/>
<dbReference type="PROSITE" id="PS50943">
    <property type="entry name" value="HTH_CROC1"/>
    <property type="match status" value="1"/>
</dbReference>
<evidence type="ECO:0000259" key="3">
    <source>
        <dbReference type="PROSITE" id="PS50943"/>
    </source>
</evidence>
<evidence type="ECO:0000313" key="5">
    <source>
        <dbReference type="Proteomes" id="UP000078516"/>
    </source>
</evidence>
<name>A0A179EST1_ENTTH</name>
<dbReference type="Gene3D" id="1.10.260.40">
    <property type="entry name" value="lambda repressor-like DNA-binding domains"/>
    <property type="match status" value="1"/>
</dbReference>
<sequence>MSLGDKLKEERLKNEYTQEDIAKILNVARSTVSSWEVSRTYPDLSFLITLSKLYGVTVDYLIKDEEETIDNNQTIKTMGSLNQKQKYFGFGFLVCFICALLIGLFFLNTANQSTKKEKVQKEPVEYIIPLTDIMDVTVKEIPYGKDNKYQVPEITANVKLREGWKEPGWGFYFDNNTGTAYINLSQNKVYKGEPFPTNYFPKLSFVAAQYVRDTEYMDIPKKIILIDDNTADPPSTAKEQRVIWEK</sequence>
<feature type="domain" description="HTH cro/C1-type" evidence="3">
    <location>
        <begin position="7"/>
        <end position="61"/>
    </location>
</feature>
<dbReference type="GO" id="GO:0003677">
    <property type="term" value="F:DNA binding"/>
    <property type="evidence" value="ECO:0007669"/>
    <property type="project" value="UniProtKB-KW"/>
</dbReference>
<dbReference type="InterPro" id="IPR010982">
    <property type="entry name" value="Lambda_DNA-bd_dom_sf"/>
</dbReference>
<dbReference type="EMBL" id="LWMN01000011">
    <property type="protein sequence ID" value="OAQ55960.1"/>
    <property type="molecule type" value="Genomic_DNA"/>
</dbReference>
<keyword evidence="2" id="KW-1133">Transmembrane helix</keyword>
<dbReference type="SMART" id="SM00530">
    <property type="entry name" value="HTH_XRE"/>
    <property type="match status" value="1"/>
</dbReference>
<dbReference type="PANTHER" id="PTHR46558:SF13">
    <property type="entry name" value="HTH-TYPE TRANSCRIPTIONAL REGULATOR IMMR"/>
    <property type="match status" value="1"/>
</dbReference>
<organism evidence="4 5">
    <name type="scientific">Enterococcus thailandicus</name>
    <dbReference type="NCBI Taxonomy" id="417368"/>
    <lineage>
        <taxon>Bacteria</taxon>
        <taxon>Bacillati</taxon>
        <taxon>Bacillota</taxon>
        <taxon>Bacilli</taxon>
        <taxon>Lactobacillales</taxon>
        <taxon>Enterococcaceae</taxon>
        <taxon>Enterococcus</taxon>
    </lineage>
</organism>